<dbReference type="PROSITE" id="PS00138">
    <property type="entry name" value="SUBTILASE_SER"/>
    <property type="match status" value="1"/>
</dbReference>
<dbReference type="CDD" id="cd04852">
    <property type="entry name" value="Peptidases_S8_3"/>
    <property type="match status" value="1"/>
</dbReference>
<dbReference type="InterPro" id="IPR045051">
    <property type="entry name" value="SBT"/>
</dbReference>
<dbReference type="PROSITE" id="PS51892">
    <property type="entry name" value="SUBTILASE"/>
    <property type="match status" value="1"/>
</dbReference>
<evidence type="ECO:0000259" key="12">
    <source>
        <dbReference type="Pfam" id="PF00082"/>
    </source>
</evidence>
<dbReference type="GO" id="GO:0009609">
    <property type="term" value="P:response to symbiotic bacterium"/>
    <property type="evidence" value="ECO:0007669"/>
    <property type="project" value="UniProtKB-ARBA"/>
</dbReference>
<dbReference type="OrthoDB" id="206201at2759"/>
<accession>A0A2P6RNJ0</accession>
<dbReference type="FunFam" id="3.30.70.80:FF:000003">
    <property type="entry name" value="Subtilisin-like protease SBT1.9"/>
    <property type="match status" value="1"/>
</dbReference>
<keyword evidence="6 10" id="KW-0378">Hydrolase</keyword>
<dbReference type="InterPro" id="IPR023828">
    <property type="entry name" value="Peptidase_S8_Ser-AS"/>
</dbReference>
<evidence type="ECO:0000256" key="8">
    <source>
        <dbReference type="ARBA" id="ARBA00023180"/>
    </source>
</evidence>
<dbReference type="InterPro" id="IPR041469">
    <property type="entry name" value="Subtilisin-like_FN3"/>
</dbReference>
<evidence type="ECO:0000256" key="5">
    <source>
        <dbReference type="ARBA" id="ARBA00022729"/>
    </source>
</evidence>
<evidence type="ECO:0000256" key="9">
    <source>
        <dbReference type="PIRSR" id="PIRSR615500-1"/>
    </source>
</evidence>
<dbReference type="AlphaFoldDB" id="A0A2P6RNJ0"/>
<gene>
    <name evidence="15" type="ORF">RchiOBHm_Chr2g0105881</name>
</gene>
<dbReference type="Gene3D" id="2.60.40.2310">
    <property type="match status" value="1"/>
</dbReference>
<organism evidence="15 16">
    <name type="scientific">Rosa chinensis</name>
    <name type="common">China rose</name>
    <dbReference type="NCBI Taxonomy" id="74649"/>
    <lineage>
        <taxon>Eukaryota</taxon>
        <taxon>Viridiplantae</taxon>
        <taxon>Streptophyta</taxon>
        <taxon>Embryophyta</taxon>
        <taxon>Tracheophyta</taxon>
        <taxon>Spermatophyta</taxon>
        <taxon>Magnoliopsida</taxon>
        <taxon>eudicotyledons</taxon>
        <taxon>Gunneridae</taxon>
        <taxon>Pentapetalae</taxon>
        <taxon>rosids</taxon>
        <taxon>fabids</taxon>
        <taxon>Rosales</taxon>
        <taxon>Rosaceae</taxon>
        <taxon>Rosoideae</taxon>
        <taxon>Rosoideae incertae sedis</taxon>
        <taxon>Rosa</taxon>
    </lineage>
</organism>
<evidence type="ECO:0000313" key="16">
    <source>
        <dbReference type="Proteomes" id="UP000238479"/>
    </source>
</evidence>
<dbReference type="PRINTS" id="PR00723">
    <property type="entry name" value="SUBTILISIN"/>
</dbReference>
<feature type="active site" description="Charge relay system" evidence="9 10">
    <location>
        <position position="206"/>
    </location>
</feature>
<dbReference type="Gene3D" id="3.40.50.200">
    <property type="entry name" value="Peptidase S8/S53 domain"/>
    <property type="match status" value="1"/>
</dbReference>
<dbReference type="PANTHER" id="PTHR10795">
    <property type="entry name" value="PROPROTEIN CONVERTASE SUBTILISIN/KEXIN"/>
    <property type="match status" value="1"/>
</dbReference>
<evidence type="ECO:0000259" key="14">
    <source>
        <dbReference type="Pfam" id="PF17766"/>
    </source>
</evidence>
<dbReference type="InterPro" id="IPR036852">
    <property type="entry name" value="Peptidase_S8/S53_dom_sf"/>
</dbReference>
<keyword evidence="3" id="KW-0964">Secreted</keyword>
<dbReference type="EC" id="3.4.14.10" evidence="15"/>
<comment type="caution">
    <text evidence="15">The sequence shown here is derived from an EMBL/GenBank/DDBJ whole genome shotgun (WGS) entry which is preliminary data.</text>
</comment>
<proteinExistence type="inferred from homology"/>
<evidence type="ECO:0000256" key="1">
    <source>
        <dbReference type="ARBA" id="ARBA00004613"/>
    </source>
</evidence>
<reference evidence="15 16" key="1">
    <citation type="journal article" date="2018" name="Nat. Genet.">
        <title>The Rosa genome provides new insights in the design of modern roses.</title>
        <authorList>
            <person name="Bendahmane M."/>
        </authorList>
    </citation>
    <scope>NUCLEOTIDE SEQUENCE [LARGE SCALE GENOMIC DNA]</scope>
    <source>
        <strain evidence="16">cv. Old Blush</strain>
    </source>
</reference>
<dbReference type="InterPro" id="IPR037045">
    <property type="entry name" value="S8pro/Inhibitor_I9_sf"/>
</dbReference>
<dbReference type="InterPro" id="IPR034197">
    <property type="entry name" value="Peptidases_S8_3"/>
</dbReference>
<dbReference type="InterPro" id="IPR010259">
    <property type="entry name" value="S8pro/Inhibitor_I9"/>
</dbReference>
<protein>
    <submittedName>
        <fullName evidence="15">Putative tripeptidyl-peptidase II</fullName>
        <ecNumber evidence="15">3.4.14.10</ecNumber>
    </submittedName>
</protein>
<dbReference type="EMBL" id="PDCK01000040">
    <property type="protein sequence ID" value="PRQ48006.1"/>
    <property type="molecule type" value="Genomic_DNA"/>
</dbReference>
<dbReference type="InterPro" id="IPR015500">
    <property type="entry name" value="Peptidase_S8_subtilisin-rel"/>
</dbReference>
<feature type="signal peptide" evidence="11">
    <location>
        <begin position="1"/>
        <end position="20"/>
    </location>
</feature>
<name>A0A2P6RNJ0_ROSCH</name>
<comment type="subcellular location">
    <subcellularLocation>
        <location evidence="1">Secreted</location>
    </subcellularLocation>
</comment>
<feature type="domain" description="Subtilisin-like protease fibronectin type-III" evidence="14">
    <location>
        <begin position="638"/>
        <end position="742"/>
    </location>
</feature>
<dbReference type="Pfam" id="PF17766">
    <property type="entry name" value="fn3_6"/>
    <property type="match status" value="1"/>
</dbReference>
<keyword evidence="16" id="KW-1185">Reference proteome</keyword>
<dbReference type="SUPFAM" id="SSF52743">
    <property type="entry name" value="Subtilisin-like"/>
    <property type="match status" value="1"/>
</dbReference>
<feature type="chain" id="PRO_5015143521" evidence="11">
    <location>
        <begin position="21"/>
        <end position="754"/>
    </location>
</feature>
<dbReference type="GO" id="GO:0005576">
    <property type="term" value="C:extracellular region"/>
    <property type="evidence" value="ECO:0007669"/>
    <property type="project" value="UniProtKB-SubCell"/>
</dbReference>
<keyword evidence="8" id="KW-0325">Glycoprotein</keyword>
<evidence type="ECO:0000256" key="10">
    <source>
        <dbReference type="PROSITE-ProRule" id="PRU01240"/>
    </source>
</evidence>
<dbReference type="OMA" id="QFRKTRI"/>
<keyword evidence="4 10" id="KW-0645">Protease</keyword>
<evidence type="ECO:0000259" key="13">
    <source>
        <dbReference type="Pfam" id="PF05922"/>
    </source>
</evidence>
<dbReference type="GO" id="GO:0004252">
    <property type="term" value="F:serine-type endopeptidase activity"/>
    <property type="evidence" value="ECO:0007669"/>
    <property type="project" value="UniProtKB-UniRule"/>
</dbReference>
<dbReference type="FunFam" id="3.40.50.200:FF:000006">
    <property type="entry name" value="Subtilisin-like protease SBT1.5"/>
    <property type="match status" value="1"/>
</dbReference>
<dbReference type="Pfam" id="PF05922">
    <property type="entry name" value="Inhibitor_I9"/>
    <property type="match status" value="1"/>
</dbReference>
<feature type="domain" description="Peptidase S8/S53" evidence="12">
    <location>
        <begin position="126"/>
        <end position="565"/>
    </location>
</feature>
<dbReference type="Proteomes" id="UP000238479">
    <property type="component" value="Chromosome 2"/>
</dbReference>
<feature type="active site" description="Charge relay system" evidence="9 10">
    <location>
        <position position="526"/>
    </location>
</feature>
<evidence type="ECO:0000256" key="11">
    <source>
        <dbReference type="SAM" id="SignalP"/>
    </source>
</evidence>
<dbReference type="GO" id="GO:0006508">
    <property type="term" value="P:proteolysis"/>
    <property type="evidence" value="ECO:0007669"/>
    <property type="project" value="UniProtKB-KW"/>
</dbReference>
<dbReference type="CDD" id="cd02120">
    <property type="entry name" value="PA_subtilisin_like"/>
    <property type="match status" value="1"/>
</dbReference>
<evidence type="ECO:0000313" key="15">
    <source>
        <dbReference type="EMBL" id="PRQ48006.1"/>
    </source>
</evidence>
<dbReference type="GO" id="GO:0008240">
    <property type="term" value="F:tripeptidyl-peptidase activity"/>
    <property type="evidence" value="ECO:0007669"/>
    <property type="project" value="UniProtKB-EC"/>
</dbReference>
<feature type="active site" description="Charge relay system" evidence="9 10">
    <location>
        <position position="135"/>
    </location>
</feature>
<evidence type="ECO:0000256" key="7">
    <source>
        <dbReference type="ARBA" id="ARBA00022825"/>
    </source>
</evidence>
<evidence type="ECO:0000256" key="3">
    <source>
        <dbReference type="ARBA" id="ARBA00022525"/>
    </source>
</evidence>
<dbReference type="Gramene" id="PRQ48006">
    <property type="protein sequence ID" value="PRQ48006"/>
    <property type="gene ID" value="RchiOBHm_Chr2g0105881"/>
</dbReference>
<sequence>MATLSLYVLALYVLPIMVSAESHSYIVHMDSSLKPKPFLDHHNWYLATLSSLSEGANGKMKLIHTYTEAMQGFSAILTLSELQALTSSLGFVSYSRNRPLKLLTTHSPQFLGLTPKSGAWPVSNYGEDVIIGVLDSGIWPESESFSDEGMTPVPSRWKGKCESGTQFNSSYCNNKLIGARFYSKGYRAENPDKKISMNSARDTNGHGTHTSAIAAGNYIKGASYFGYASGTATGMAPRARLAIYKVGWYEEVSPSDLLAGVDQAIRDGVDILSLSLGYSLFNDTYLGDDPVAVATFAAMKKGIFVAAAAGNYGPEYFTLSNGAPWALIVGAGTMDRKLGGILNLGNGMKISFISLYPGIFSRDTQIPLVLNNGCQSTKELRKLRGNIVVCIANSSIDFQVQNAKSAKVRAAVFITNTTVSDENDGSLFPAAFVADQDGKMLINYIKRSSHPKGALEFRKTFIGTKPAPKVDVYSSRGPFPSCPQILKPDILAPGTLILASWSTTSSVSLDPSHSMFSNFNLATGTSMSAPHVAGVAALIKSVHPDWSPAAIRSALMTTANPLDNTHSPIKDAYGNLIASPLAIGAGHINPNKALDPGLVYDAAADDYIKLLCAMNYTAKQIQTITGSIYRCANWSNTELNYPSFIAYFNSDGSNSAANIVQEFRRTLTNVGEEQSCYSVNFTAMPGFKLKVEPQRLTFKKKYEKRSYKLTLESPKFLKEVVVQGSLSWVDDGGKYKVRSPIVATNIVIDSLLKA</sequence>
<dbReference type="STRING" id="74649.A0A2P6RNJ0"/>
<keyword evidence="5 11" id="KW-0732">Signal</keyword>
<dbReference type="Gene3D" id="3.30.70.80">
    <property type="entry name" value="Peptidase S8 propeptide/proteinase inhibitor I9"/>
    <property type="match status" value="1"/>
</dbReference>
<evidence type="ECO:0000256" key="2">
    <source>
        <dbReference type="ARBA" id="ARBA00011073"/>
    </source>
</evidence>
<dbReference type="InterPro" id="IPR000209">
    <property type="entry name" value="Peptidase_S8/S53_dom"/>
</dbReference>
<comment type="similarity">
    <text evidence="2 10">Belongs to the peptidase S8 family.</text>
</comment>
<evidence type="ECO:0000256" key="4">
    <source>
        <dbReference type="ARBA" id="ARBA00022670"/>
    </source>
</evidence>
<dbReference type="Pfam" id="PF00082">
    <property type="entry name" value="Peptidase_S8"/>
    <property type="match status" value="1"/>
</dbReference>
<evidence type="ECO:0000256" key="6">
    <source>
        <dbReference type="ARBA" id="ARBA00022801"/>
    </source>
</evidence>
<dbReference type="Gene3D" id="3.50.30.30">
    <property type="match status" value="1"/>
</dbReference>
<feature type="domain" description="Inhibitor I9" evidence="13">
    <location>
        <begin position="24"/>
        <end position="102"/>
    </location>
</feature>
<keyword evidence="7 10" id="KW-0720">Serine protease</keyword>